<dbReference type="InterPro" id="IPR013196">
    <property type="entry name" value="HTH_11"/>
</dbReference>
<dbReference type="Gene3D" id="3.30.1380.20">
    <property type="entry name" value="Trafficking protein particle complex subunit 3"/>
    <property type="match status" value="1"/>
</dbReference>
<dbReference type="RefSeq" id="WP_023494185.1">
    <property type="nucleotide sequence ID" value="NZ_AYLO01000044.1"/>
</dbReference>
<name>V5C2W8_9GAMM</name>
<feature type="domain" description="Helix-turn-helix type 11" evidence="1">
    <location>
        <begin position="8"/>
        <end position="51"/>
    </location>
</feature>
<gene>
    <name evidence="2" type="ORF">MGMO_45c00440</name>
</gene>
<evidence type="ECO:0000313" key="2">
    <source>
        <dbReference type="EMBL" id="ESS72812.1"/>
    </source>
</evidence>
<dbReference type="Pfam" id="PF08279">
    <property type="entry name" value="HTH_11"/>
    <property type="match status" value="1"/>
</dbReference>
<dbReference type="InterPro" id="IPR036390">
    <property type="entry name" value="WH_DNA-bd_sf"/>
</dbReference>
<comment type="caution">
    <text evidence="2">The sequence shown here is derived from an EMBL/GenBank/DDBJ whole genome shotgun (WGS) entry which is preliminary data.</text>
</comment>
<dbReference type="Proteomes" id="UP000017842">
    <property type="component" value="Unassembled WGS sequence"/>
</dbReference>
<dbReference type="GO" id="GO:0006355">
    <property type="term" value="P:regulation of DNA-templated transcription"/>
    <property type="evidence" value="ECO:0007669"/>
    <property type="project" value="UniProtKB-ARBA"/>
</dbReference>
<dbReference type="CDD" id="cd00090">
    <property type="entry name" value="HTH_ARSR"/>
    <property type="match status" value="1"/>
</dbReference>
<dbReference type="SUPFAM" id="SSF46785">
    <property type="entry name" value="Winged helix' DNA-binding domain"/>
    <property type="match status" value="1"/>
</dbReference>
<protein>
    <submittedName>
        <fullName evidence="2">Putative transcriptional regulator</fullName>
    </submittedName>
</protein>
<dbReference type="Gene3D" id="1.10.10.10">
    <property type="entry name" value="Winged helix-like DNA-binding domain superfamily/Winged helix DNA-binding domain"/>
    <property type="match status" value="1"/>
</dbReference>
<dbReference type="AlphaFoldDB" id="V5C2W8"/>
<accession>V5C2W8</accession>
<evidence type="ECO:0000313" key="3">
    <source>
        <dbReference type="Proteomes" id="UP000017842"/>
    </source>
</evidence>
<keyword evidence="3" id="KW-1185">Reference proteome</keyword>
<dbReference type="STRING" id="1116472.MGMO_45c00440"/>
<evidence type="ECO:0000259" key="1">
    <source>
        <dbReference type="Pfam" id="PF08279"/>
    </source>
</evidence>
<sequence length="211" mass="23941">MADPIGLRQRQLLELLLEHKKGLCIDELAKSLHISRNAVQQHISVLELEGYLQAGVLHKTGGRPVRRYVLTEAGINSFPKQYAWFSQLMLSDLKTEIGAEAFQRYMSKLGESLSQSYLYRFTGKSPDERKLELLKIMDELGFKTHNKVDPGSPEQNTIKAYNCIFHDLAQKHTEICKFDIAFMTALLEKDIELSECMAKGSGACCFNIINK</sequence>
<reference evidence="2 3" key="1">
    <citation type="journal article" date="2013" name="Genome Announc.">
        <title>Draft Genome Sequence of the Methanotrophic Gammaproteobacterium Methyloglobulus morosus DSM 22980 Strain KoM1.</title>
        <authorList>
            <person name="Poehlein A."/>
            <person name="Deutzmann J.S."/>
            <person name="Daniel R."/>
            <person name="Simeonova D.D."/>
        </authorList>
    </citation>
    <scope>NUCLEOTIDE SEQUENCE [LARGE SCALE GENOMIC DNA]</scope>
    <source>
        <strain evidence="2 3">KoM1</strain>
    </source>
</reference>
<proteinExistence type="predicted"/>
<dbReference type="OrthoDB" id="8545200at2"/>
<dbReference type="eggNOG" id="COG2345">
    <property type="taxonomic scope" value="Bacteria"/>
</dbReference>
<dbReference type="EMBL" id="AYLO01000044">
    <property type="protein sequence ID" value="ESS72812.1"/>
    <property type="molecule type" value="Genomic_DNA"/>
</dbReference>
<organism evidence="2 3">
    <name type="scientific">Methyloglobulus morosus KoM1</name>
    <dbReference type="NCBI Taxonomy" id="1116472"/>
    <lineage>
        <taxon>Bacteria</taxon>
        <taxon>Pseudomonadati</taxon>
        <taxon>Pseudomonadota</taxon>
        <taxon>Gammaproteobacteria</taxon>
        <taxon>Methylococcales</taxon>
        <taxon>Methylococcaceae</taxon>
        <taxon>Methyloglobulus</taxon>
    </lineage>
</organism>
<dbReference type="InterPro" id="IPR036388">
    <property type="entry name" value="WH-like_DNA-bd_sf"/>
</dbReference>
<dbReference type="InterPro" id="IPR011991">
    <property type="entry name" value="ArsR-like_HTH"/>
</dbReference>